<keyword evidence="1" id="KW-0808">Transferase</keyword>
<feature type="transmembrane region" description="Helical" evidence="4">
    <location>
        <begin position="49"/>
        <end position="73"/>
    </location>
</feature>
<evidence type="ECO:0000256" key="2">
    <source>
        <dbReference type="ARBA" id="ARBA00022777"/>
    </source>
</evidence>
<dbReference type="InterPro" id="IPR036890">
    <property type="entry name" value="HATPase_C_sf"/>
</dbReference>
<feature type="domain" description="Histidine kinase/HSP90-like ATPase" evidence="5">
    <location>
        <begin position="334"/>
        <end position="420"/>
    </location>
</feature>
<comment type="caution">
    <text evidence="7">The sequence shown here is derived from an EMBL/GenBank/DDBJ whole genome shotgun (WGS) entry which is preliminary data.</text>
</comment>
<keyword evidence="8" id="KW-1185">Reference proteome</keyword>
<dbReference type="SUPFAM" id="SSF55874">
    <property type="entry name" value="ATPase domain of HSP90 chaperone/DNA topoisomerase II/histidine kinase"/>
    <property type="match status" value="1"/>
</dbReference>
<reference evidence="7" key="2">
    <citation type="submission" date="2020-09" db="EMBL/GenBank/DDBJ databases">
        <authorList>
            <person name="Sun Q."/>
            <person name="Zhou Y."/>
        </authorList>
    </citation>
    <scope>NUCLEOTIDE SEQUENCE</scope>
    <source>
        <strain evidence="7">CGMCC 4.5737</strain>
    </source>
</reference>
<keyword evidence="4" id="KW-0812">Transmembrane</keyword>
<feature type="transmembrane region" description="Helical" evidence="4">
    <location>
        <begin position="139"/>
        <end position="158"/>
    </location>
</feature>
<dbReference type="GO" id="GO:0000155">
    <property type="term" value="F:phosphorelay sensor kinase activity"/>
    <property type="evidence" value="ECO:0007669"/>
    <property type="project" value="InterPro"/>
</dbReference>
<keyword evidence="2" id="KW-0418">Kinase</keyword>
<evidence type="ECO:0000259" key="6">
    <source>
        <dbReference type="Pfam" id="PF07730"/>
    </source>
</evidence>
<dbReference type="EMBL" id="BMMK01000023">
    <property type="protein sequence ID" value="GGM69268.1"/>
    <property type="molecule type" value="Genomic_DNA"/>
</dbReference>
<keyword evidence="4" id="KW-0472">Membrane</keyword>
<keyword evidence="3" id="KW-0902">Two-component regulatory system</keyword>
<name>A0A8J3CJ08_9PSEU</name>
<accession>A0A8J3CJ08</accession>
<feature type="domain" description="Signal transduction histidine kinase subgroup 3 dimerisation and phosphoacceptor" evidence="6">
    <location>
        <begin position="236"/>
        <end position="294"/>
    </location>
</feature>
<reference evidence="7" key="1">
    <citation type="journal article" date="2014" name="Int. J. Syst. Evol. Microbiol.">
        <title>Complete genome sequence of Corynebacterium casei LMG S-19264T (=DSM 44701T), isolated from a smear-ripened cheese.</title>
        <authorList>
            <consortium name="US DOE Joint Genome Institute (JGI-PGF)"/>
            <person name="Walter F."/>
            <person name="Albersmeier A."/>
            <person name="Kalinowski J."/>
            <person name="Ruckert C."/>
        </authorList>
    </citation>
    <scope>NUCLEOTIDE SEQUENCE</scope>
    <source>
        <strain evidence="7">CGMCC 4.5737</strain>
    </source>
</reference>
<sequence>MTRPRVLPSTGEWVGPALALLFMQADVAESEGVPGEDGAHARILARRVLVLRLVTAWGLVLLAVFAATLPLLALIKTDTSTAREIVLVVGLVGFTALYVRLLLRAMTSYGLVSARDPQLLLTLVLSLTVWAVAAWDGELIWLWVIVPAQAVGVAWCLLGSPQRWWQLLGMLSALAVIGLGVRILSGTGSAWGAPTEALIFVAGVSLGAPGQIWLWDIARELDRARTAEAELAAAKERLRLSADLHDVIGHTLEVIALKAELAARVPDHDQSRRVMTEVRATAHDALREVRELVRGQWRVGLVSELAGIRSLLDAAGIRCRISNIPTDLPADQQALLGAVLREAVTNMLRHSAARECAVDFAVEPGRLRCSIVNDGVGEHGRTSEGIGLRSMAKRMVRAGGRIDWGPEQGGRFRVRLELPTRGMRA</sequence>
<evidence type="ECO:0000259" key="5">
    <source>
        <dbReference type="Pfam" id="PF02518"/>
    </source>
</evidence>
<dbReference type="Gene3D" id="1.20.5.1930">
    <property type="match status" value="1"/>
</dbReference>
<dbReference type="Pfam" id="PF07730">
    <property type="entry name" value="HisKA_3"/>
    <property type="match status" value="1"/>
</dbReference>
<evidence type="ECO:0000313" key="7">
    <source>
        <dbReference type="EMBL" id="GGM69268.1"/>
    </source>
</evidence>
<dbReference type="InterPro" id="IPR011712">
    <property type="entry name" value="Sig_transdc_His_kin_sub3_dim/P"/>
</dbReference>
<evidence type="ECO:0008006" key="9">
    <source>
        <dbReference type="Google" id="ProtNLM"/>
    </source>
</evidence>
<dbReference type="GO" id="GO:0046983">
    <property type="term" value="F:protein dimerization activity"/>
    <property type="evidence" value="ECO:0007669"/>
    <property type="project" value="InterPro"/>
</dbReference>
<evidence type="ECO:0000313" key="8">
    <source>
        <dbReference type="Proteomes" id="UP000637578"/>
    </source>
</evidence>
<gene>
    <name evidence="7" type="ORF">GCM10012275_44640</name>
</gene>
<organism evidence="7 8">
    <name type="scientific">Longimycelium tulufanense</name>
    <dbReference type="NCBI Taxonomy" id="907463"/>
    <lineage>
        <taxon>Bacteria</taxon>
        <taxon>Bacillati</taxon>
        <taxon>Actinomycetota</taxon>
        <taxon>Actinomycetes</taxon>
        <taxon>Pseudonocardiales</taxon>
        <taxon>Pseudonocardiaceae</taxon>
        <taxon>Longimycelium</taxon>
    </lineage>
</organism>
<feature type="transmembrane region" description="Helical" evidence="4">
    <location>
        <begin position="197"/>
        <end position="215"/>
    </location>
</feature>
<protein>
    <recommendedName>
        <fullName evidence="9">Signal transduction histidine kinase subgroup 3 dimerisation and phosphoacceptor domain-containing protein</fullName>
    </recommendedName>
</protein>
<dbReference type="PANTHER" id="PTHR24421:SF63">
    <property type="entry name" value="SENSOR HISTIDINE KINASE DESK"/>
    <property type="match status" value="1"/>
</dbReference>
<dbReference type="Gene3D" id="3.30.565.10">
    <property type="entry name" value="Histidine kinase-like ATPase, C-terminal domain"/>
    <property type="match status" value="1"/>
</dbReference>
<dbReference type="AlphaFoldDB" id="A0A8J3CJ08"/>
<feature type="transmembrane region" description="Helical" evidence="4">
    <location>
        <begin position="85"/>
        <end position="103"/>
    </location>
</feature>
<dbReference type="GO" id="GO:0016020">
    <property type="term" value="C:membrane"/>
    <property type="evidence" value="ECO:0007669"/>
    <property type="project" value="InterPro"/>
</dbReference>
<evidence type="ECO:0000256" key="4">
    <source>
        <dbReference type="SAM" id="Phobius"/>
    </source>
</evidence>
<dbReference type="InterPro" id="IPR003594">
    <property type="entry name" value="HATPase_dom"/>
</dbReference>
<feature type="transmembrane region" description="Helical" evidence="4">
    <location>
        <begin position="115"/>
        <end position="133"/>
    </location>
</feature>
<proteinExistence type="predicted"/>
<feature type="transmembrane region" description="Helical" evidence="4">
    <location>
        <begin position="165"/>
        <end position="185"/>
    </location>
</feature>
<dbReference type="Pfam" id="PF02518">
    <property type="entry name" value="HATPase_c"/>
    <property type="match status" value="1"/>
</dbReference>
<keyword evidence="4" id="KW-1133">Transmembrane helix</keyword>
<dbReference type="InterPro" id="IPR050482">
    <property type="entry name" value="Sensor_HK_TwoCompSys"/>
</dbReference>
<evidence type="ECO:0000256" key="3">
    <source>
        <dbReference type="ARBA" id="ARBA00023012"/>
    </source>
</evidence>
<dbReference type="CDD" id="cd16917">
    <property type="entry name" value="HATPase_UhpB-NarQ-NarX-like"/>
    <property type="match status" value="1"/>
</dbReference>
<dbReference type="Proteomes" id="UP000637578">
    <property type="component" value="Unassembled WGS sequence"/>
</dbReference>
<dbReference type="PANTHER" id="PTHR24421">
    <property type="entry name" value="NITRATE/NITRITE SENSOR PROTEIN NARX-RELATED"/>
    <property type="match status" value="1"/>
</dbReference>
<evidence type="ECO:0000256" key="1">
    <source>
        <dbReference type="ARBA" id="ARBA00022679"/>
    </source>
</evidence>